<protein>
    <recommendedName>
        <fullName evidence="3">CHCH domain-containing protein</fullName>
    </recommendedName>
</protein>
<keyword evidence="2" id="KW-1185">Reference proteome</keyword>
<gene>
    <name evidence="1" type="ORF">FisN_3Hh182</name>
</gene>
<dbReference type="InParanoid" id="A0A1Z5JPL6"/>
<proteinExistence type="predicted"/>
<organism evidence="1 2">
    <name type="scientific">Fistulifera solaris</name>
    <name type="common">Oleaginous diatom</name>
    <dbReference type="NCBI Taxonomy" id="1519565"/>
    <lineage>
        <taxon>Eukaryota</taxon>
        <taxon>Sar</taxon>
        <taxon>Stramenopiles</taxon>
        <taxon>Ochrophyta</taxon>
        <taxon>Bacillariophyta</taxon>
        <taxon>Bacillariophyceae</taxon>
        <taxon>Bacillariophycidae</taxon>
        <taxon>Naviculales</taxon>
        <taxon>Naviculaceae</taxon>
        <taxon>Fistulifera</taxon>
    </lineage>
</organism>
<dbReference type="Proteomes" id="UP000198406">
    <property type="component" value="Unassembled WGS sequence"/>
</dbReference>
<evidence type="ECO:0008006" key="3">
    <source>
        <dbReference type="Google" id="ProtNLM"/>
    </source>
</evidence>
<evidence type="ECO:0000313" key="1">
    <source>
        <dbReference type="EMBL" id="GAX15708.1"/>
    </source>
</evidence>
<reference evidence="1 2" key="1">
    <citation type="journal article" date="2015" name="Plant Cell">
        <title>Oil accumulation by the oleaginous diatom Fistulifera solaris as revealed by the genome and transcriptome.</title>
        <authorList>
            <person name="Tanaka T."/>
            <person name="Maeda Y."/>
            <person name="Veluchamy A."/>
            <person name="Tanaka M."/>
            <person name="Abida H."/>
            <person name="Marechal E."/>
            <person name="Bowler C."/>
            <person name="Muto M."/>
            <person name="Sunaga Y."/>
            <person name="Tanaka M."/>
            <person name="Yoshino T."/>
            <person name="Taniguchi T."/>
            <person name="Fukuda Y."/>
            <person name="Nemoto M."/>
            <person name="Matsumoto M."/>
            <person name="Wong P.S."/>
            <person name="Aburatani S."/>
            <person name="Fujibuchi W."/>
        </authorList>
    </citation>
    <scope>NUCLEOTIDE SEQUENCE [LARGE SCALE GENOMIC DNA]</scope>
    <source>
        <strain evidence="1 2">JPCC DA0580</strain>
    </source>
</reference>
<accession>A0A1Z5JPL6</accession>
<name>A0A1Z5JPL6_FISSO</name>
<comment type="caution">
    <text evidence="1">The sequence shown here is derived from an EMBL/GenBank/DDBJ whole genome shotgun (WGS) entry which is preliminary data.</text>
</comment>
<sequence>MHSTIERHALSSEEPTFIINPQRKQTVWSGRYSPGVTGSPRMSSCSDVMKIYEACKLDPTESMCKSAASYFRICANGLIDE</sequence>
<dbReference type="AlphaFoldDB" id="A0A1Z5JPL6"/>
<dbReference type="EMBL" id="BDSP01000095">
    <property type="protein sequence ID" value="GAX15708.1"/>
    <property type="molecule type" value="Genomic_DNA"/>
</dbReference>
<evidence type="ECO:0000313" key="2">
    <source>
        <dbReference type="Proteomes" id="UP000198406"/>
    </source>
</evidence>